<dbReference type="PANTHER" id="PTHR36531:SF6">
    <property type="entry name" value="DNA REPLICATION ATP-DEPENDENT HELICASE_NUCLEASE DNA2"/>
    <property type="match status" value="1"/>
</dbReference>
<reference evidence="15 16" key="1">
    <citation type="submission" date="2024-01" db="EMBL/GenBank/DDBJ databases">
        <title>Genome mining of biosynthetic gene clusters to explore secondary metabolites of Streptomyces sp.</title>
        <authorList>
            <person name="Baig A."/>
            <person name="Ajitkumar Shintre N."/>
            <person name="Kumar H."/>
            <person name="Anbarasu A."/>
            <person name="Ramaiah S."/>
        </authorList>
    </citation>
    <scope>NUCLEOTIDE SEQUENCE [LARGE SCALE GENOMIC DNA]</scope>
    <source>
        <strain evidence="15 16">A01</strain>
    </source>
</reference>
<keyword evidence="9 13" id="KW-0408">Iron</keyword>
<keyword evidence="11 13" id="KW-0051">Antiviral defense</keyword>
<dbReference type="NCBIfam" id="TIGR00372">
    <property type="entry name" value="cas4"/>
    <property type="match status" value="1"/>
</dbReference>
<evidence type="ECO:0000256" key="7">
    <source>
        <dbReference type="ARBA" id="ARBA00022801"/>
    </source>
</evidence>
<comment type="cofactor">
    <cofactor evidence="13">
        <name>Mg(2+)</name>
        <dbReference type="ChEBI" id="CHEBI:18420"/>
    </cofactor>
    <cofactor evidence="13">
        <name>Mn(2+)</name>
        <dbReference type="ChEBI" id="CHEBI:29035"/>
    </cofactor>
    <text evidence="13">Mg(2+) or Mn(2+) required for ssDNA cleavage activity.</text>
</comment>
<evidence type="ECO:0000256" key="3">
    <source>
        <dbReference type="ARBA" id="ARBA00012768"/>
    </source>
</evidence>
<evidence type="ECO:0000313" key="15">
    <source>
        <dbReference type="EMBL" id="MFB8769955.1"/>
    </source>
</evidence>
<dbReference type="InterPro" id="IPR051827">
    <property type="entry name" value="Cas4_exonuclease"/>
</dbReference>
<comment type="cofactor">
    <cofactor evidence="1">
        <name>[4Fe-4S] cluster</name>
        <dbReference type="ChEBI" id="CHEBI:49883"/>
    </cofactor>
</comment>
<keyword evidence="10 13" id="KW-0411">Iron-sulfur</keyword>
<evidence type="ECO:0000256" key="2">
    <source>
        <dbReference type="ARBA" id="ARBA00009189"/>
    </source>
</evidence>
<feature type="domain" description="DUF83" evidence="14">
    <location>
        <begin position="17"/>
        <end position="191"/>
    </location>
</feature>
<protein>
    <recommendedName>
        <fullName evidence="4 13">CRISPR-associated exonuclease Cas4</fullName>
        <ecNumber evidence="3 13">3.1.12.1</ecNumber>
    </recommendedName>
</protein>
<keyword evidence="12 13" id="KW-0464">Manganese</keyword>
<dbReference type="InterPro" id="IPR013343">
    <property type="entry name" value="CRISPR-assoc_prot_Cas4"/>
</dbReference>
<evidence type="ECO:0000256" key="5">
    <source>
        <dbReference type="ARBA" id="ARBA00022722"/>
    </source>
</evidence>
<evidence type="ECO:0000256" key="6">
    <source>
        <dbReference type="ARBA" id="ARBA00022723"/>
    </source>
</evidence>
<evidence type="ECO:0000256" key="11">
    <source>
        <dbReference type="ARBA" id="ARBA00023118"/>
    </source>
</evidence>
<evidence type="ECO:0000259" key="14">
    <source>
        <dbReference type="Pfam" id="PF01930"/>
    </source>
</evidence>
<dbReference type="RefSeq" id="WP_376737655.1">
    <property type="nucleotide sequence ID" value="NZ_JAYMRS010000008.1"/>
</dbReference>
<dbReference type="PANTHER" id="PTHR36531">
    <property type="entry name" value="CRISPR-ASSOCIATED EXONUCLEASE CAS4"/>
    <property type="match status" value="1"/>
</dbReference>
<evidence type="ECO:0000256" key="4">
    <source>
        <dbReference type="ARBA" id="ARBA00020049"/>
    </source>
</evidence>
<evidence type="ECO:0000313" key="16">
    <source>
        <dbReference type="Proteomes" id="UP001585053"/>
    </source>
</evidence>
<evidence type="ECO:0000256" key="1">
    <source>
        <dbReference type="ARBA" id="ARBA00001966"/>
    </source>
</evidence>
<keyword evidence="6 13" id="KW-0479">Metal-binding</keyword>
<keyword evidence="5 13" id="KW-0540">Nuclease</keyword>
<name>A0ABV5DZE9_9ACTN</name>
<gene>
    <name evidence="15" type="primary">cas4</name>
    <name evidence="15" type="ORF">VSQ78_19780</name>
</gene>
<evidence type="ECO:0000256" key="12">
    <source>
        <dbReference type="ARBA" id="ARBA00023211"/>
    </source>
</evidence>
<evidence type="ECO:0000256" key="13">
    <source>
        <dbReference type="RuleBase" id="RU365022"/>
    </source>
</evidence>
<proteinExistence type="inferred from homology"/>
<keyword evidence="7 13" id="KW-0378">Hydrolase</keyword>
<comment type="cofactor">
    <cofactor evidence="13">
        <name>iron-sulfur cluster</name>
        <dbReference type="ChEBI" id="CHEBI:30408"/>
    </cofactor>
</comment>
<dbReference type="Proteomes" id="UP001585053">
    <property type="component" value="Unassembled WGS sequence"/>
</dbReference>
<sequence>MNPAPAPTTELTPVMLSALEHYAYCPRQAGLILLEDSYADDVSTVRGTLLHHRVHEPGQDNRSGVRTLRALPVWHHELGLTGVCDVVEIHDDGTVLPVEHKSGSYQPAGPADLQVAGQALCLEERLDVTIETAVVYSSADRRRHEVRVDTELRQRVATTTAHVRQVMEQMALPAPAADKRCRRCSMNILCMPKVLADHKKLNTLHGDLFAPSPEADWDD</sequence>
<evidence type="ECO:0000256" key="8">
    <source>
        <dbReference type="ARBA" id="ARBA00022839"/>
    </source>
</evidence>
<dbReference type="EC" id="3.1.12.1" evidence="3 13"/>
<keyword evidence="16" id="KW-1185">Reference proteome</keyword>
<keyword evidence="8 13" id="KW-0269">Exonuclease</keyword>
<dbReference type="Pfam" id="PF01930">
    <property type="entry name" value="Cas_Cas4"/>
    <property type="match status" value="1"/>
</dbReference>
<comment type="caution">
    <text evidence="15">The sequence shown here is derived from an EMBL/GenBank/DDBJ whole genome shotgun (WGS) entry which is preliminary data.</text>
</comment>
<organism evidence="15 16">
    <name type="scientific">Nocardiopsis alba</name>
    <dbReference type="NCBI Taxonomy" id="53437"/>
    <lineage>
        <taxon>Bacteria</taxon>
        <taxon>Bacillati</taxon>
        <taxon>Actinomycetota</taxon>
        <taxon>Actinomycetes</taxon>
        <taxon>Streptosporangiales</taxon>
        <taxon>Nocardiopsidaceae</taxon>
        <taxon>Nocardiopsis</taxon>
    </lineage>
</organism>
<evidence type="ECO:0000256" key="9">
    <source>
        <dbReference type="ARBA" id="ARBA00023004"/>
    </source>
</evidence>
<dbReference type="EMBL" id="JAYMRS010000008">
    <property type="protein sequence ID" value="MFB8769955.1"/>
    <property type="molecule type" value="Genomic_DNA"/>
</dbReference>
<dbReference type="InterPro" id="IPR022765">
    <property type="entry name" value="Dna2/Cas4_DUF83"/>
</dbReference>
<comment type="similarity">
    <text evidence="2 13">Belongs to the CRISPR-associated exonuclease Cas4 family.</text>
</comment>
<dbReference type="Gene3D" id="3.90.320.10">
    <property type="match status" value="1"/>
</dbReference>
<evidence type="ECO:0000256" key="10">
    <source>
        <dbReference type="ARBA" id="ARBA00023014"/>
    </source>
</evidence>
<dbReference type="InterPro" id="IPR011604">
    <property type="entry name" value="PDDEXK-like_dom_sf"/>
</dbReference>
<accession>A0ABV5DZE9</accession>
<comment type="function">
    <text evidence="13">CRISPR (clustered regularly interspaced short palindromic repeat) is an adaptive immune system that provides protection against mobile genetic elements (viruses, transposable elements and conjugative plasmids). CRISPR clusters contain sequences complementary to antecedent mobile elements and target invading nucleic acids. CRISPR clusters are transcribed and processed into CRISPR RNA (crRNA).</text>
</comment>